<evidence type="ECO:0000256" key="2">
    <source>
        <dbReference type="ARBA" id="ARBA00022670"/>
    </source>
</evidence>
<dbReference type="SUPFAM" id="SSF54001">
    <property type="entry name" value="Cysteine proteinases"/>
    <property type="match status" value="1"/>
</dbReference>
<keyword evidence="2" id="KW-0645">Protease</keyword>
<feature type="domain" description="Calpain catalytic" evidence="7">
    <location>
        <begin position="19"/>
        <end position="258"/>
    </location>
</feature>
<comment type="similarity">
    <text evidence="1">Belongs to the peptidase C2 family.</text>
</comment>
<dbReference type="Gene3D" id="2.60.120.380">
    <property type="match status" value="1"/>
</dbReference>
<evidence type="ECO:0000259" key="7">
    <source>
        <dbReference type="PROSITE" id="PS50203"/>
    </source>
</evidence>
<dbReference type="SUPFAM" id="SSF49758">
    <property type="entry name" value="Calpain large subunit, middle domain (domain III)"/>
    <property type="match status" value="1"/>
</dbReference>
<dbReference type="InterPro" id="IPR022682">
    <property type="entry name" value="Calpain_domain_III"/>
</dbReference>
<dbReference type="OMA" id="ICLMGPD"/>
<sequence>MSDFTRPDEVASAPGELAYLAPFIAALSQHPPLLHRLLETRSHPGNGRYTFIFFDPNSNPVRVDIDDRVPVDARYEPKYTRVPQRSWYPLLLEKAYAKFVGGYAKLEQCTPHETLRDLTGRPVLHIPFDERLADAANIGDFRSVVFWRGIIKNLSAGDVITCITNDDVPDGLHPLCSYALLSVIETVPESSDPADIVVKLHNCYYDEPRYEGPLSSGDARWTDNLKRVCRYSSDEEALFLPLPVFLRNFSSMQRCHINCGDRLTAPGEWSGVSCGGNPKFTSFRNNPIFLVENKSSRAATILAELRHHSPTYTDLDGVNHYHQTGLALLKAINSKMPVSPLITCVTHRFLQKGMMLDAREVCTQMEIPPNTTCYLVPYTLTRENCGKFHLSVYPGITKVSLTPLRGGFLHRNPVELDVDLPINVPDGCRVAFVVDVPCDVHLLLRQSRVCSSETGKSDAIGEEDVMMVSYNENGARLASTGIANNCVEQALVFRVPQEGRYSVGLLRVGVSKLPLYRCRLLMYTPRNATAAFVPISSDAKPSRLTKPRRFSHAASKVPGSCGGAEGVGSSKHKGQCGGLPPVHGAPRISSKKK</sequence>
<dbReference type="Gene3D" id="3.90.70.10">
    <property type="entry name" value="Cysteine proteinases"/>
    <property type="match status" value="1"/>
</dbReference>
<dbReference type="GO" id="GO:0006508">
    <property type="term" value="P:proteolysis"/>
    <property type="evidence" value="ECO:0007669"/>
    <property type="project" value="UniProtKB-KW"/>
</dbReference>
<reference evidence="9" key="1">
    <citation type="submission" date="2011-07" db="EMBL/GenBank/DDBJ databases">
        <title>Divergent evolution of antigenic variation in African trypanosomes.</title>
        <authorList>
            <person name="Jackson A.P."/>
            <person name="Berry A."/>
            <person name="Allison H.C."/>
            <person name="Burton P."/>
            <person name="Anderson J."/>
            <person name="Aslett M."/>
            <person name="Brown R."/>
            <person name="Corton N."/>
            <person name="Harris D."/>
            <person name="Hauser H."/>
            <person name="Gamble J."/>
            <person name="Gilderthorp R."/>
            <person name="McQuillan J."/>
            <person name="Quail M.A."/>
            <person name="Sanders M."/>
            <person name="Van Tonder A."/>
            <person name="Ginger M.L."/>
            <person name="Donelson J.E."/>
            <person name="Field M.C."/>
            <person name="Barry J.D."/>
            <person name="Berriman M."/>
            <person name="Hertz-Fowler C."/>
        </authorList>
    </citation>
    <scope>NUCLEOTIDE SEQUENCE [LARGE SCALE GENOMIC DNA]</scope>
    <source>
        <strain evidence="9">IL3000</strain>
    </source>
</reference>
<dbReference type="InterPro" id="IPR001300">
    <property type="entry name" value="Peptidase_C2_calpain_cat"/>
</dbReference>
<dbReference type="Pfam" id="PF01067">
    <property type="entry name" value="Calpain_III"/>
    <property type="match status" value="1"/>
</dbReference>
<dbReference type="Pfam" id="PF00648">
    <property type="entry name" value="Peptidase_C2"/>
    <property type="match status" value="1"/>
</dbReference>
<dbReference type="PANTHER" id="PTHR10183:SF379">
    <property type="entry name" value="CALPAIN-5"/>
    <property type="match status" value="1"/>
</dbReference>
<evidence type="ECO:0000313" key="9">
    <source>
        <dbReference type="Proteomes" id="UP000000702"/>
    </source>
</evidence>
<evidence type="ECO:0000256" key="4">
    <source>
        <dbReference type="ARBA" id="ARBA00022807"/>
    </source>
</evidence>
<evidence type="ECO:0000313" key="8">
    <source>
        <dbReference type="EMBL" id="CCD16177.1"/>
    </source>
</evidence>
<keyword evidence="3" id="KW-0378">Hydrolase</keyword>
<keyword evidence="4" id="KW-0788">Thiol protease</keyword>
<comment type="caution">
    <text evidence="8">The sequence shown here is derived from an EMBL/GenBank/DDBJ whole genome shotgun (WGS) entry which is preliminary data.</text>
</comment>
<reference evidence="8 9" key="2">
    <citation type="journal article" date="2012" name="Proc. Natl. Acad. Sci. U.S.A.">
        <title>Antigenic diversity is generated by distinct evolutionary mechanisms in African trypanosome species.</title>
        <authorList>
            <person name="Jackson A.P."/>
            <person name="Berry A."/>
            <person name="Aslett M."/>
            <person name="Allison H.C."/>
            <person name="Burton P."/>
            <person name="Vavrova-Anderson J."/>
            <person name="Brown R."/>
            <person name="Browne H."/>
            <person name="Corton N."/>
            <person name="Hauser H."/>
            <person name="Gamble J."/>
            <person name="Gilderthorp R."/>
            <person name="Marcello L."/>
            <person name="McQuillan J."/>
            <person name="Otto T.D."/>
            <person name="Quail M.A."/>
            <person name="Sanders M.J."/>
            <person name="van Tonder A."/>
            <person name="Ginger M.L."/>
            <person name="Field M.C."/>
            <person name="Barry J.D."/>
            <person name="Hertz-Fowler C."/>
            <person name="Berriman M."/>
        </authorList>
    </citation>
    <scope>NUCLEOTIDE SEQUENCE [LARGE SCALE GENOMIC DNA]</scope>
    <source>
        <strain evidence="8 9">IL3000</strain>
    </source>
</reference>
<gene>
    <name evidence="8" type="ORF">TCIL3000_0_11260</name>
</gene>
<proteinExistence type="inferred from homology"/>
<feature type="region of interest" description="Disordered" evidence="6">
    <location>
        <begin position="543"/>
        <end position="593"/>
    </location>
</feature>
<protein>
    <submittedName>
        <fullName evidence="8">WGS project CAEQ00000000 data, annotated contig 424</fullName>
    </submittedName>
</protein>
<dbReference type="PROSITE" id="PS50203">
    <property type="entry name" value="CALPAIN_CAT"/>
    <property type="match status" value="1"/>
</dbReference>
<organism evidence="8 9">
    <name type="scientific">Trypanosoma congolense (strain IL3000)</name>
    <dbReference type="NCBI Taxonomy" id="1068625"/>
    <lineage>
        <taxon>Eukaryota</taxon>
        <taxon>Discoba</taxon>
        <taxon>Euglenozoa</taxon>
        <taxon>Kinetoplastea</taxon>
        <taxon>Metakinetoplastina</taxon>
        <taxon>Trypanosomatida</taxon>
        <taxon>Trypanosomatidae</taxon>
        <taxon>Trypanosoma</taxon>
        <taxon>Nannomonas</taxon>
    </lineage>
</organism>
<dbReference type="AlphaFoldDB" id="F9WFU7"/>
<dbReference type="Proteomes" id="UP000000702">
    <property type="component" value="Unassembled WGS sequence"/>
</dbReference>
<dbReference type="VEuPathDB" id="TriTrypDB:TcIL3000_0_11260"/>
<evidence type="ECO:0000256" key="5">
    <source>
        <dbReference type="PROSITE-ProRule" id="PRU00239"/>
    </source>
</evidence>
<dbReference type="InterPro" id="IPR038765">
    <property type="entry name" value="Papain-like_cys_pep_sf"/>
</dbReference>
<dbReference type="PANTHER" id="PTHR10183">
    <property type="entry name" value="CALPAIN"/>
    <property type="match status" value="1"/>
</dbReference>
<dbReference type="InterPro" id="IPR036213">
    <property type="entry name" value="Calpain_III_sf"/>
</dbReference>
<accession>F9WFU7</accession>
<evidence type="ECO:0000256" key="6">
    <source>
        <dbReference type="SAM" id="MobiDB-lite"/>
    </source>
</evidence>
<dbReference type="EMBL" id="CAEQ01002186">
    <property type="protein sequence ID" value="CCD16177.1"/>
    <property type="molecule type" value="Genomic_DNA"/>
</dbReference>
<name>F9WFU7_TRYCI</name>
<evidence type="ECO:0000256" key="3">
    <source>
        <dbReference type="ARBA" id="ARBA00022801"/>
    </source>
</evidence>
<dbReference type="InterPro" id="IPR022684">
    <property type="entry name" value="Calpain_cysteine_protease"/>
</dbReference>
<comment type="caution">
    <text evidence="5">Lacks conserved residue(s) required for the propagation of feature annotation.</text>
</comment>
<dbReference type="FunFam" id="2.60.120.380:FF:000014">
    <property type="entry name" value="Putative calpain-like cysteine peptidase"/>
    <property type="match status" value="1"/>
</dbReference>
<dbReference type="GO" id="GO:0004198">
    <property type="term" value="F:calcium-dependent cysteine-type endopeptidase activity"/>
    <property type="evidence" value="ECO:0007669"/>
    <property type="project" value="InterPro"/>
</dbReference>
<keyword evidence="9" id="KW-1185">Reference proteome</keyword>
<evidence type="ECO:0000256" key="1">
    <source>
        <dbReference type="ARBA" id="ARBA00007623"/>
    </source>
</evidence>